<gene>
    <name evidence="2" type="ORF">SAMN04487993_1004194</name>
</gene>
<dbReference type="Gene3D" id="3.20.20.150">
    <property type="entry name" value="Divalent-metal-dependent TIM barrel enzymes"/>
    <property type="match status" value="1"/>
</dbReference>
<name>A0A1G8KDZ2_9RHOB</name>
<dbReference type="EMBL" id="FNEJ01000004">
    <property type="protein sequence ID" value="SDI41628.1"/>
    <property type="molecule type" value="Genomic_DNA"/>
</dbReference>
<dbReference type="AlphaFoldDB" id="A0A1G8KDZ2"/>
<feature type="domain" description="Xylose isomerase-like TIM barrel" evidence="1">
    <location>
        <begin position="21"/>
        <end position="241"/>
    </location>
</feature>
<evidence type="ECO:0000313" key="2">
    <source>
        <dbReference type="EMBL" id="SDI41628.1"/>
    </source>
</evidence>
<dbReference type="PANTHER" id="PTHR12110:SF48">
    <property type="entry name" value="BLL3656 PROTEIN"/>
    <property type="match status" value="1"/>
</dbReference>
<dbReference type="InterPro" id="IPR050312">
    <property type="entry name" value="IolE/XylAMocC-like"/>
</dbReference>
<evidence type="ECO:0000259" key="1">
    <source>
        <dbReference type="Pfam" id="PF01261"/>
    </source>
</evidence>
<accession>A0A1G8KDZ2</accession>
<keyword evidence="3" id="KW-1185">Reference proteome</keyword>
<dbReference type="InterPro" id="IPR013022">
    <property type="entry name" value="Xyl_isomerase-like_TIM-brl"/>
</dbReference>
<reference evidence="2 3" key="1">
    <citation type="submission" date="2016-10" db="EMBL/GenBank/DDBJ databases">
        <authorList>
            <person name="de Groot N.N."/>
        </authorList>
    </citation>
    <scope>NUCLEOTIDE SEQUENCE [LARGE SCALE GENOMIC DNA]</scope>
    <source>
        <strain evidence="2 3">DSM 26424</strain>
    </source>
</reference>
<dbReference type="SUPFAM" id="SSF51658">
    <property type="entry name" value="Xylose isomerase-like"/>
    <property type="match status" value="1"/>
</dbReference>
<sequence length="266" mass="27778">MTRPLSVAHLTALDLPPPAFIEAAARAGFDGVGLRLLAVTDDSPGYPLRGAALRATQAAMAATGLAVRDIEFLKITPDLRPADQGWLFDMGADLGARHLITAPYDPDPARLADRLAALAEMGQARGLGVVLEFFPWTDVPDLAAALQVLRAAGPGVQLLVDSLHLDRSGSRLDDLARVPPGLLAFAHLCDAPVAPPYSTAELLTTAREDRLPPGAGGIDLRGFLAALPPDLPLALEVPMARLQQAEGSAAVLAHVAARSRAWLAAG</sequence>
<dbReference type="Proteomes" id="UP000199093">
    <property type="component" value="Unassembled WGS sequence"/>
</dbReference>
<dbReference type="InterPro" id="IPR036237">
    <property type="entry name" value="Xyl_isomerase-like_sf"/>
</dbReference>
<dbReference type="GO" id="GO:0016853">
    <property type="term" value="F:isomerase activity"/>
    <property type="evidence" value="ECO:0007669"/>
    <property type="project" value="UniProtKB-KW"/>
</dbReference>
<dbReference type="PANTHER" id="PTHR12110">
    <property type="entry name" value="HYDROXYPYRUVATE ISOMERASE"/>
    <property type="match status" value="1"/>
</dbReference>
<dbReference type="Pfam" id="PF01261">
    <property type="entry name" value="AP_endonuc_2"/>
    <property type="match status" value="1"/>
</dbReference>
<organism evidence="2 3">
    <name type="scientific">Salipiger marinus</name>
    <dbReference type="NCBI Taxonomy" id="555512"/>
    <lineage>
        <taxon>Bacteria</taxon>
        <taxon>Pseudomonadati</taxon>
        <taxon>Pseudomonadota</taxon>
        <taxon>Alphaproteobacteria</taxon>
        <taxon>Rhodobacterales</taxon>
        <taxon>Roseobacteraceae</taxon>
        <taxon>Salipiger</taxon>
    </lineage>
</organism>
<keyword evidence="2" id="KW-0413">Isomerase</keyword>
<proteinExistence type="predicted"/>
<dbReference type="RefSeq" id="WP_089845013.1">
    <property type="nucleotide sequence ID" value="NZ_FNEJ01000004.1"/>
</dbReference>
<protein>
    <submittedName>
        <fullName evidence="2">Sugar phosphate isomerase/epimerase</fullName>
    </submittedName>
</protein>
<dbReference type="STRING" id="555512.SAMN04487993_1004194"/>
<evidence type="ECO:0000313" key="3">
    <source>
        <dbReference type="Proteomes" id="UP000199093"/>
    </source>
</evidence>
<dbReference type="OrthoDB" id="9072761at2"/>